<feature type="non-terminal residue" evidence="1">
    <location>
        <position position="62"/>
    </location>
</feature>
<name>A0A6A6A4U6_9PLEO</name>
<keyword evidence="2" id="KW-1185">Reference proteome</keyword>
<dbReference type="RefSeq" id="XP_033521222.1">
    <property type="nucleotide sequence ID" value="XM_033668630.1"/>
</dbReference>
<organism evidence="1 2">
    <name type="scientific">Dothidotthia symphoricarpi CBS 119687</name>
    <dbReference type="NCBI Taxonomy" id="1392245"/>
    <lineage>
        <taxon>Eukaryota</taxon>
        <taxon>Fungi</taxon>
        <taxon>Dikarya</taxon>
        <taxon>Ascomycota</taxon>
        <taxon>Pezizomycotina</taxon>
        <taxon>Dothideomycetes</taxon>
        <taxon>Pleosporomycetidae</taxon>
        <taxon>Pleosporales</taxon>
        <taxon>Dothidotthiaceae</taxon>
        <taxon>Dothidotthia</taxon>
    </lineage>
</organism>
<protein>
    <submittedName>
        <fullName evidence="1">Uncharacterized protein</fullName>
    </submittedName>
</protein>
<dbReference type="EMBL" id="ML977512">
    <property type="protein sequence ID" value="KAF2126830.1"/>
    <property type="molecule type" value="Genomic_DNA"/>
</dbReference>
<sequence>MQVHAATGLHLALTQALFDGAFDGAFGTEKAVFAAERSPSLLNGNLSNQACVAVATGAANPG</sequence>
<dbReference type="GeneID" id="54409062"/>
<evidence type="ECO:0000313" key="2">
    <source>
        <dbReference type="Proteomes" id="UP000799771"/>
    </source>
</evidence>
<reference evidence="1" key="1">
    <citation type="journal article" date="2020" name="Stud. Mycol.">
        <title>101 Dothideomycetes genomes: a test case for predicting lifestyles and emergence of pathogens.</title>
        <authorList>
            <person name="Haridas S."/>
            <person name="Albert R."/>
            <person name="Binder M."/>
            <person name="Bloem J."/>
            <person name="Labutti K."/>
            <person name="Salamov A."/>
            <person name="Andreopoulos B."/>
            <person name="Baker S."/>
            <person name="Barry K."/>
            <person name="Bills G."/>
            <person name="Bluhm B."/>
            <person name="Cannon C."/>
            <person name="Castanera R."/>
            <person name="Culley D."/>
            <person name="Daum C."/>
            <person name="Ezra D."/>
            <person name="Gonzalez J."/>
            <person name="Henrissat B."/>
            <person name="Kuo A."/>
            <person name="Liang C."/>
            <person name="Lipzen A."/>
            <person name="Lutzoni F."/>
            <person name="Magnuson J."/>
            <person name="Mondo S."/>
            <person name="Nolan M."/>
            <person name="Ohm R."/>
            <person name="Pangilinan J."/>
            <person name="Park H.-J."/>
            <person name="Ramirez L."/>
            <person name="Alfaro M."/>
            <person name="Sun H."/>
            <person name="Tritt A."/>
            <person name="Yoshinaga Y."/>
            <person name="Zwiers L.-H."/>
            <person name="Turgeon B."/>
            <person name="Goodwin S."/>
            <person name="Spatafora J."/>
            <person name="Crous P."/>
            <person name="Grigoriev I."/>
        </authorList>
    </citation>
    <scope>NUCLEOTIDE SEQUENCE</scope>
    <source>
        <strain evidence="1">CBS 119687</strain>
    </source>
</reference>
<accession>A0A6A6A4U6</accession>
<dbReference type="AlphaFoldDB" id="A0A6A6A4U6"/>
<gene>
    <name evidence="1" type="ORF">P153DRAFT_368871</name>
</gene>
<dbReference type="Proteomes" id="UP000799771">
    <property type="component" value="Unassembled WGS sequence"/>
</dbReference>
<evidence type="ECO:0000313" key="1">
    <source>
        <dbReference type="EMBL" id="KAF2126830.1"/>
    </source>
</evidence>
<proteinExistence type="predicted"/>